<comment type="pathway">
    <text evidence="3 10">Organic acid metabolism; glycolate biosynthesis; glycolate from 2-phosphoglycolate: step 1/1.</text>
</comment>
<evidence type="ECO:0000313" key="11">
    <source>
        <dbReference type="EMBL" id="MFC2249792.1"/>
    </source>
</evidence>
<sequence>MMQPRTAIFDLDGTLVDSAPDLMGTLNFILAREGLPALPLEKAHSLVGAGARALLERGFAVCGLAVEPARMDVLFGDFLDHYGKHLADKTVAFDGVEKALKTLKARGWILGVCTNKPTDLSVRLLEALKLSPYFSAICGRDAFAWFKPDPRHLTLSIEAAGGDPAHAIMVGDSKTDIDTALRAGLPSVCVDFGYTDIPATQLGATHVISHFDQLISAIDAITGLTAQPALSK</sequence>
<dbReference type="PANTHER" id="PTHR43434:SF1">
    <property type="entry name" value="PHOSPHOGLYCOLATE PHOSPHATASE"/>
    <property type="match status" value="1"/>
</dbReference>
<name>A0ABV6ZC79_9HYPH</name>
<feature type="binding site" evidence="10">
    <location>
        <position position="12"/>
    </location>
    <ligand>
        <name>Mg(2+)</name>
        <dbReference type="ChEBI" id="CHEBI:18420"/>
    </ligand>
</feature>
<dbReference type="InterPro" id="IPR006439">
    <property type="entry name" value="HAD-SF_hydro_IA"/>
</dbReference>
<accession>A0ABV6ZC79</accession>
<evidence type="ECO:0000256" key="9">
    <source>
        <dbReference type="ARBA" id="ARBA00023277"/>
    </source>
</evidence>
<keyword evidence="9 10" id="KW-0119">Carbohydrate metabolism</keyword>
<dbReference type="Gene3D" id="3.40.50.1000">
    <property type="entry name" value="HAD superfamily/HAD-like"/>
    <property type="match status" value="1"/>
</dbReference>
<evidence type="ECO:0000256" key="1">
    <source>
        <dbReference type="ARBA" id="ARBA00000830"/>
    </source>
</evidence>
<keyword evidence="7 10" id="KW-0378">Hydrolase</keyword>
<dbReference type="HAMAP" id="MF_00495">
    <property type="entry name" value="GPH_hydrolase_bact"/>
    <property type="match status" value="1"/>
</dbReference>
<dbReference type="Pfam" id="PF13419">
    <property type="entry name" value="HAD_2"/>
    <property type="match status" value="1"/>
</dbReference>
<dbReference type="Gene3D" id="1.10.150.240">
    <property type="entry name" value="Putative phosphatase, domain 2"/>
    <property type="match status" value="1"/>
</dbReference>
<dbReference type="EMBL" id="JBHGPK010000002">
    <property type="protein sequence ID" value="MFC2249792.1"/>
    <property type="molecule type" value="Genomic_DNA"/>
</dbReference>
<keyword evidence="6 10" id="KW-0479">Metal-binding</keyword>
<feature type="binding site" evidence="10">
    <location>
        <position position="172"/>
    </location>
    <ligand>
        <name>Mg(2+)</name>
        <dbReference type="ChEBI" id="CHEBI:18420"/>
    </ligand>
</feature>
<comment type="similarity">
    <text evidence="4 10">Belongs to the HAD-like hydrolase superfamily. CbbY/CbbZ/Gph/YieH family.</text>
</comment>
<comment type="catalytic activity">
    <reaction evidence="1 10">
        <text>2-phosphoglycolate + H2O = glycolate + phosphate</text>
        <dbReference type="Rhea" id="RHEA:14369"/>
        <dbReference type="ChEBI" id="CHEBI:15377"/>
        <dbReference type="ChEBI" id="CHEBI:29805"/>
        <dbReference type="ChEBI" id="CHEBI:43474"/>
        <dbReference type="ChEBI" id="CHEBI:58033"/>
        <dbReference type="EC" id="3.1.3.18"/>
    </reaction>
</comment>
<proteinExistence type="inferred from homology"/>
<evidence type="ECO:0000256" key="5">
    <source>
        <dbReference type="ARBA" id="ARBA00013078"/>
    </source>
</evidence>
<evidence type="ECO:0000256" key="3">
    <source>
        <dbReference type="ARBA" id="ARBA00004818"/>
    </source>
</evidence>
<dbReference type="PANTHER" id="PTHR43434">
    <property type="entry name" value="PHOSPHOGLYCOLATE PHOSPHATASE"/>
    <property type="match status" value="1"/>
</dbReference>
<dbReference type="InterPro" id="IPR050155">
    <property type="entry name" value="HAD-like_hydrolase_sf"/>
</dbReference>
<dbReference type="SUPFAM" id="SSF56784">
    <property type="entry name" value="HAD-like"/>
    <property type="match status" value="1"/>
</dbReference>
<dbReference type="NCBIfam" id="TIGR01449">
    <property type="entry name" value="PGP_bact"/>
    <property type="match status" value="1"/>
</dbReference>
<dbReference type="InterPro" id="IPR023214">
    <property type="entry name" value="HAD_sf"/>
</dbReference>
<feature type="active site" description="Nucleophile" evidence="10">
    <location>
        <position position="10"/>
    </location>
</feature>
<keyword evidence="8 10" id="KW-0460">Magnesium</keyword>
<evidence type="ECO:0000256" key="4">
    <source>
        <dbReference type="ARBA" id="ARBA00006171"/>
    </source>
</evidence>
<dbReference type="Proteomes" id="UP001595190">
    <property type="component" value="Unassembled WGS sequence"/>
</dbReference>
<dbReference type="RefSeq" id="WP_394309929.1">
    <property type="nucleotide sequence ID" value="NZ_JBHGPK010000002.1"/>
</dbReference>
<comment type="cofactor">
    <cofactor evidence="2 10">
        <name>Mg(2+)</name>
        <dbReference type="ChEBI" id="CHEBI:18420"/>
    </cofactor>
</comment>
<comment type="caution">
    <text evidence="11">The sequence shown here is derived from an EMBL/GenBank/DDBJ whole genome shotgun (WGS) entry which is preliminary data.</text>
</comment>
<protein>
    <recommendedName>
        <fullName evidence="5 10">Phosphoglycolate phosphatase</fullName>
        <shortName evidence="10">PGP</shortName>
        <shortName evidence="10">PGPase</shortName>
        <ecNumber evidence="5 10">3.1.3.18</ecNumber>
    </recommendedName>
</protein>
<evidence type="ECO:0000256" key="7">
    <source>
        <dbReference type="ARBA" id="ARBA00022801"/>
    </source>
</evidence>
<evidence type="ECO:0000256" key="6">
    <source>
        <dbReference type="ARBA" id="ARBA00022723"/>
    </source>
</evidence>
<dbReference type="SFLD" id="SFLDS00003">
    <property type="entry name" value="Haloacid_Dehalogenase"/>
    <property type="match status" value="1"/>
</dbReference>
<dbReference type="InterPro" id="IPR023198">
    <property type="entry name" value="PGP-like_dom2"/>
</dbReference>
<feature type="binding site" evidence="10">
    <location>
        <position position="10"/>
    </location>
    <ligand>
        <name>Mg(2+)</name>
        <dbReference type="ChEBI" id="CHEBI:18420"/>
    </ligand>
</feature>
<dbReference type="SFLD" id="SFLDG01129">
    <property type="entry name" value="C1.5:_HAD__Beta-PGM__Phosphata"/>
    <property type="match status" value="1"/>
</dbReference>
<dbReference type="NCBIfam" id="TIGR01549">
    <property type="entry name" value="HAD-SF-IA-v1"/>
    <property type="match status" value="1"/>
</dbReference>
<reference evidence="11 12" key="1">
    <citation type="submission" date="2024-09" db="EMBL/GenBank/DDBJ databases">
        <title>Description of Labrys sedimenti sp. nov., isolated from a diclofenac-degrading enrichment culture, and genome-based reclassification of Labrys portucalensis as a later heterotypic synonym of Labrys neptuniae.</title>
        <authorList>
            <person name="Tancsics A."/>
            <person name="Csepanyi A."/>
        </authorList>
    </citation>
    <scope>NUCLEOTIDE SEQUENCE [LARGE SCALE GENOMIC DNA]</scope>
    <source>
        <strain evidence="11 12">LMG 23412</strain>
    </source>
</reference>
<dbReference type="InterPro" id="IPR041492">
    <property type="entry name" value="HAD_2"/>
</dbReference>
<evidence type="ECO:0000313" key="12">
    <source>
        <dbReference type="Proteomes" id="UP001595190"/>
    </source>
</evidence>
<evidence type="ECO:0000256" key="2">
    <source>
        <dbReference type="ARBA" id="ARBA00001946"/>
    </source>
</evidence>
<dbReference type="InterPro" id="IPR036412">
    <property type="entry name" value="HAD-like_sf"/>
</dbReference>
<dbReference type="EC" id="3.1.3.18" evidence="5 10"/>
<dbReference type="GO" id="GO:0008967">
    <property type="term" value="F:phosphoglycolate phosphatase activity"/>
    <property type="evidence" value="ECO:0007669"/>
    <property type="project" value="UniProtKB-EC"/>
</dbReference>
<evidence type="ECO:0000256" key="10">
    <source>
        <dbReference type="HAMAP-Rule" id="MF_00495"/>
    </source>
</evidence>
<organism evidence="11 12">
    <name type="scientific">Labrys neptuniae</name>
    <dbReference type="NCBI Taxonomy" id="376174"/>
    <lineage>
        <taxon>Bacteria</taxon>
        <taxon>Pseudomonadati</taxon>
        <taxon>Pseudomonadota</taxon>
        <taxon>Alphaproteobacteria</taxon>
        <taxon>Hyphomicrobiales</taxon>
        <taxon>Xanthobacteraceae</taxon>
        <taxon>Labrys</taxon>
    </lineage>
</organism>
<dbReference type="InterPro" id="IPR037512">
    <property type="entry name" value="PGPase_prok"/>
</dbReference>
<comment type="function">
    <text evidence="10">Specifically catalyzes the dephosphorylation of 2-phosphoglycolate. Is involved in the dissimilation of the intracellular 2-phosphoglycolate formed during the DNA repair of 3'-phosphoglycolate ends, a major class of DNA lesions induced by oxidative stress.</text>
</comment>
<gene>
    <name evidence="11" type="primary">gph</name>
    <name evidence="11" type="ORF">ACETRX_09230</name>
</gene>
<evidence type="ECO:0000256" key="8">
    <source>
        <dbReference type="ARBA" id="ARBA00022842"/>
    </source>
</evidence>